<dbReference type="CDD" id="cd06581">
    <property type="entry name" value="TM_PBP1_LivM_like"/>
    <property type="match status" value="1"/>
</dbReference>
<organism evidence="7">
    <name type="scientific">bioreactor metagenome</name>
    <dbReference type="NCBI Taxonomy" id="1076179"/>
    <lineage>
        <taxon>unclassified sequences</taxon>
        <taxon>metagenomes</taxon>
        <taxon>ecological metagenomes</taxon>
    </lineage>
</organism>
<dbReference type="InterPro" id="IPR043428">
    <property type="entry name" value="LivM-like"/>
</dbReference>
<dbReference type="Pfam" id="PF02653">
    <property type="entry name" value="BPD_transp_2"/>
    <property type="match status" value="1"/>
</dbReference>
<evidence type="ECO:0000313" key="7">
    <source>
        <dbReference type="EMBL" id="MPL65942.1"/>
    </source>
</evidence>
<feature type="transmembrane region" description="Helical" evidence="6">
    <location>
        <begin position="180"/>
        <end position="197"/>
    </location>
</feature>
<evidence type="ECO:0000256" key="5">
    <source>
        <dbReference type="ARBA" id="ARBA00023136"/>
    </source>
</evidence>
<reference evidence="7" key="1">
    <citation type="submission" date="2019-08" db="EMBL/GenBank/DDBJ databases">
        <authorList>
            <person name="Kucharzyk K."/>
            <person name="Murdoch R.W."/>
            <person name="Higgins S."/>
            <person name="Loffler F."/>
        </authorList>
    </citation>
    <scope>NUCLEOTIDE SEQUENCE</scope>
</reference>
<feature type="transmembrane region" description="Helical" evidence="6">
    <location>
        <begin position="38"/>
        <end position="56"/>
    </location>
</feature>
<proteinExistence type="predicted"/>
<keyword evidence="3 6" id="KW-0812">Transmembrane</keyword>
<evidence type="ECO:0000256" key="6">
    <source>
        <dbReference type="SAM" id="Phobius"/>
    </source>
</evidence>
<evidence type="ECO:0000256" key="4">
    <source>
        <dbReference type="ARBA" id="ARBA00022989"/>
    </source>
</evidence>
<feature type="transmembrane region" description="Helical" evidence="6">
    <location>
        <begin position="62"/>
        <end position="83"/>
    </location>
</feature>
<dbReference type="GO" id="GO:0015658">
    <property type="term" value="F:branched-chain amino acid transmembrane transporter activity"/>
    <property type="evidence" value="ECO:0007669"/>
    <property type="project" value="InterPro"/>
</dbReference>
<dbReference type="EMBL" id="VSSQ01000030">
    <property type="protein sequence ID" value="MPL65942.1"/>
    <property type="molecule type" value="Genomic_DNA"/>
</dbReference>
<comment type="caution">
    <text evidence="7">The sequence shown here is derived from an EMBL/GenBank/DDBJ whole genome shotgun (WGS) entry which is preliminary data.</text>
</comment>
<feature type="transmembrane region" description="Helical" evidence="6">
    <location>
        <begin position="95"/>
        <end position="111"/>
    </location>
</feature>
<accession>A0A644TI46</accession>
<keyword evidence="5 6" id="KW-0472">Membrane</keyword>
<dbReference type="PANTHER" id="PTHR30482:SF10">
    <property type="entry name" value="HIGH-AFFINITY BRANCHED-CHAIN AMINO ACID TRANSPORT PROTEIN BRAE"/>
    <property type="match status" value="1"/>
</dbReference>
<dbReference type="GO" id="GO:0005886">
    <property type="term" value="C:plasma membrane"/>
    <property type="evidence" value="ECO:0007669"/>
    <property type="project" value="UniProtKB-SubCell"/>
</dbReference>
<evidence type="ECO:0000256" key="2">
    <source>
        <dbReference type="ARBA" id="ARBA00022475"/>
    </source>
</evidence>
<keyword evidence="2" id="KW-1003">Cell membrane</keyword>
<evidence type="ECO:0008006" key="8">
    <source>
        <dbReference type="Google" id="ProtNLM"/>
    </source>
</evidence>
<keyword evidence="4 6" id="KW-1133">Transmembrane helix</keyword>
<dbReference type="AlphaFoldDB" id="A0A644TI46"/>
<evidence type="ECO:0000256" key="3">
    <source>
        <dbReference type="ARBA" id="ARBA00022692"/>
    </source>
</evidence>
<protein>
    <recommendedName>
        <fullName evidence="8">High-affinity branched-chain amino acid transport system permease protein LivH</fullName>
    </recommendedName>
</protein>
<feature type="transmembrane region" description="Helical" evidence="6">
    <location>
        <begin position="131"/>
        <end position="150"/>
    </location>
</feature>
<evidence type="ECO:0000256" key="1">
    <source>
        <dbReference type="ARBA" id="ARBA00004651"/>
    </source>
</evidence>
<sequence>MDWFYIQGILMLAGINLIAVLGLSLLTGFTGLFSFGHAGFMAIGAYLGALMTVSPTTSPAGLGLPFAVGVIAGGAGAGIVSYFIGRITLNLKGDYFCIATLGFGEAIRLILNNVQLFGGSRGWPGVPYKSTLPAIIIVDILAVIFLANLVRSRHGRNMIAVREEELAAQIAGVNVFKYKMIALVVSAVYAGVAGVFFGHYMTFIQPKMFSMTKSTELTIIVIFGGLGSISGSVLGALLLTALPEILRAFEIWRLVFYGAAVILIMISRPKGLMGGMELTPAGIRKARNERKARVQALKESKNSQNGEVGVG</sequence>
<feature type="transmembrane region" description="Helical" evidence="6">
    <location>
        <begin position="251"/>
        <end position="268"/>
    </location>
</feature>
<feature type="transmembrane region" description="Helical" evidence="6">
    <location>
        <begin position="217"/>
        <end position="239"/>
    </location>
</feature>
<dbReference type="PANTHER" id="PTHR30482">
    <property type="entry name" value="HIGH-AFFINITY BRANCHED-CHAIN AMINO ACID TRANSPORT SYSTEM PERMEASE"/>
    <property type="match status" value="1"/>
</dbReference>
<dbReference type="InterPro" id="IPR001851">
    <property type="entry name" value="ABC_transp_permease"/>
</dbReference>
<gene>
    <name evidence="7" type="ORF">SDC9_11607</name>
</gene>
<feature type="transmembrane region" description="Helical" evidence="6">
    <location>
        <begin position="6"/>
        <end position="26"/>
    </location>
</feature>
<name>A0A644TI46_9ZZZZ</name>
<comment type="subcellular location">
    <subcellularLocation>
        <location evidence="1">Cell membrane</location>
        <topology evidence="1">Multi-pass membrane protein</topology>
    </subcellularLocation>
</comment>